<evidence type="ECO:0000256" key="1">
    <source>
        <dbReference type="ARBA" id="ARBA00044504"/>
    </source>
</evidence>
<accession>A0A699QSK2</accession>
<protein>
    <submittedName>
        <fullName evidence="2">Sugar transporter ERD6-like 7</fullName>
    </submittedName>
</protein>
<sequence length="108" mass="12565">KSSQDRVYQTFCNCSTLGRWRRKGRKGSQRAKIGKQKEFEAALRKLRGKEADVSAEADEIQDYIETLQKLPKAKIFDLFQRRYLRSVTVSFSSCQIFFVTTYKEVTVA</sequence>
<name>A0A699QSK2_TANCI</name>
<comment type="similarity">
    <text evidence="1">Belongs to the major facilitator superfamily. Phosphate:H(+) symporter (TC 2.A.1.9) family.</text>
</comment>
<keyword evidence="2" id="KW-0813">Transport</keyword>
<keyword evidence="2" id="KW-0762">Sugar transport</keyword>
<organism evidence="2">
    <name type="scientific">Tanacetum cinerariifolium</name>
    <name type="common">Dalmatian daisy</name>
    <name type="synonym">Chrysanthemum cinerariifolium</name>
    <dbReference type="NCBI Taxonomy" id="118510"/>
    <lineage>
        <taxon>Eukaryota</taxon>
        <taxon>Viridiplantae</taxon>
        <taxon>Streptophyta</taxon>
        <taxon>Embryophyta</taxon>
        <taxon>Tracheophyta</taxon>
        <taxon>Spermatophyta</taxon>
        <taxon>Magnoliopsida</taxon>
        <taxon>eudicotyledons</taxon>
        <taxon>Gunneridae</taxon>
        <taxon>Pentapetalae</taxon>
        <taxon>asterids</taxon>
        <taxon>campanulids</taxon>
        <taxon>Asterales</taxon>
        <taxon>Asteraceae</taxon>
        <taxon>Asteroideae</taxon>
        <taxon>Anthemideae</taxon>
        <taxon>Anthemidinae</taxon>
        <taxon>Tanacetum</taxon>
    </lineage>
</organism>
<reference evidence="2" key="1">
    <citation type="journal article" date="2019" name="Sci. Rep.">
        <title>Draft genome of Tanacetum cinerariifolium, the natural source of mosquito coil.</title>
        <authorList>
            <person name="Yamashiro T."/>
            <person name="Shiraishi A."/>
            <person name="Satake H."/>
            <person name="Nakayama K."/>
        </authorList>
    </citation>
    <scope>NUCLEOTIDE SEQUENCE</scope>
</reference>
<comment type="caution">
    <text evidence="2">The sequence shown here is derived from an EMBL/GenBank/DDBJ whole genome shotgun (WGS) entry which is preliminary data.</text>
</comment>
<gene>
    <name evidence="2" type="ORF">Tci_848005</name>
</gene>
<evidence type="ECO:0000313" key="2">
    <source>
        <dbReference type="EMBL" id="GFC76035.1"/>
    </source>
</evidence>
<dbReference type="Gene3D" id="1.20.1250.20">
    <property type="entry name" value="MFS general substrate transporter like domains"/>
    <property type="match status" value="1"/>
</dbReference>
<feature type="non-terminal residue" evidence="2">
    <location>
        <position position="1"/>
    </location>
</feature>
<dbReference type="AlphaFoldDB" id="A0A699QSK2"/>
<dbReference type="EMBL" id="BKCJ011054467">
    <property type="protein sequence ID" value="GFC76035.1"/>
    <property type="molecule type" value="Genomic_DNA"/>
</dbReference>
<dbReference type="InterPro" id="IPR036259">
    <property type="entry name" value="MFS_trans_sf"/>
</dbReference>
<proteinExistence type="inferred from homology"/>